<dbReference type="EC" id="3.4.19.12" evidence="2"/>
<dbReference type="Proteomes" id="UP000630445">
    <property type="component" value="Unassembled WGS sequence"/>
</dbReference>
<keyword evidence="4" id="KW-0833">Ubl conjugation pathway</keyword>
<comment type="caution">
    <text evidence="9">The sequence shown here is derived from an EMBL/GenBank/DDBJ whole genome shotgun (WGS) entry which is preliminary data.</text>
</comment>
<evidence type="ECO:0000259" key="8">
    <source>
        <dbReference type="Pfam" id="PF20255"/>
    </source>
</evidence>
<evidence type="ECO:0000313" key="9">
    <source>
        <dbReference type="EMBL" id="KAF7136931.1"/>
    </source>
</evidence>
<evidence type="ECO:0000256" key="1">
    <source>
        <dbReference type="ARBA" id="ARBA00000707"/>
    </source>
</evidence>
<dbReference type="OrthoDB" id="4507140at2759"/>
<reference evidence="9" key="1">
    <citation type="submission" date="2020-06" db="EMBL/GenBank/DDBJ databases">
        <title>Draft genome sequences of strains closely related to Aspergillus parafelis and Aspergillus hiratsukae.</title>
        <authorList>
            <person name="Dos Santos R.A.C."/>
            <person name="Rivero-Menendez O."/>
            <person name="Steenwyk J.L."/>
            <person name="Mead M.E."/>
            <person name="Goldman G.H."/>
            <person name="Alastruey-Izquierdo A."/>
            <person name="Rokas A."/>
        </authorList>
    </citation>
    <scope>NUCLEOTIDE SEQUENCE</scope>
    <source>
        <strain evidence="9">CNM-CM5793</strain>
    </source>
</reference>
<protein>
    <recommendedName>
        <fullName evidence="2">ubiquitinyl hydrolase 1</fullName>
        <ecNumber evidence="2">3.4.19.12</ecNumber>
    </recommendedName>
</protein>
<dbReference type="InterPro" id="IPR051346">
    <property type="entry name" value="OTU_Deubiquitinase"/>
</dbReference>
<evidence type="ECO:0000256" key="2">
    <source>
        <dbReference type="ARBA" id="ARBA00012759"/>
    </source>
</evidence>
<name>A0A8H6PH68_9EURO</name>
<evidence type="ECO:0000256" key="6">
    <source>
        <dbReference type="ARBA" id="ARBA00022807"/>
    </source>
</evidence>
<comment type="catalytic activity">
    <reaction evidence="1">
        <text>Thiol-dependent hydrolysis of ester, thioester, amide, peptide and isopeptide bonds formed by the C-terminal Gly of ubiquitin (a 76-residue protein attached to proteins as an intracellular targeting signal).</text>
        <dbReference type="EC" id="3.4.19.12"/>
    </reaction>
</comment>
<keyword evidence="5" id="KW-0378">Hydrolase</keyword>
<dbReference type="InterPro" id="IPR046541">
    <property type="entry name" value="DUF6606"/>
</dbReference>
<feature type="domain" description="DUF6606" evidence="8">
    <location>
        <begin position="18"/>
        <end position="288"/>
    </location>
</feature>
<feature type="compositionally biased region" description="Basic and acidic residues" evidence="7">
    <location>
        <begin position="192"/>
        <end position="203"/>
    </location>
</feature>
<evidence type="ECO:0000256" key="7">
    <source>
        <dbReference type="SAM" id="MobiDB-lite"/>
    </source>
</evidence>
<dbReference type="PANTHER" id="PTHR13367:SF34">
    <property type="match status" value="1"/>
</dbReference>
<keyword evidence="10" id="KW-1185">Reference proteome</keyword>
<dbReference type="AlphaFoldDB" id="A0A8H6PH68"/>
<evidence type="ECO:0000256" key="4">
    <source>
        <dbReference type="ARBA" id="ARBA00022786"/>
    </source>
</evidence>
<evidence type="ECO:0000256" key="3">
    <source>
        <dbReference type="ARBA" id="ARBA00022670"/>
    </source>
</evidence>
<keyword evidence="3" id="KW-0645">Protease</keyword>
<dbReference type="PANTHER" id="PTHR13367">
    <property type="entry name" value="UBIQUITIN THIOESTERASE"/>
    <property type="match status" value="1"/>
</dbReference>
<organism evidence="9 10">
    <name type="scientific">Aspergillus hiratsukae</name>
    <dbReference type="NCBI Taxonomy" id="1194566"/>
    <lineage>
        <taxon>Eukaryota</taxon>
        <taxon>Fungi</taxon>
        <taxon>Dikarya</taxon>
        <taxon>Ascomycota</taxon>
        <taxon>Pezizomycotina</taxon>
        <taxon>Eurotiomycetes</taxon>
        <taxon>Eurotiomycetidae</taxon>
        <taxon>Eurotiales</taxon>
        <taxon>Aspergillaceae</taxon>
        <taxon>Aspergillus</taxon>
        <taxon>Aspergillus subgen. Fumigati</taxon>
    </lineage>
</organism>
<dbReference type="EMBL" id="JACBAD010001684">
    <property type="protein sequence ID" value="KAF7136931.1"/>
    <property type="molecule type" value="Genomic_DNA"/>
</dbReference>
<sequence>MSAPPTAPALSLEASLYLFHHVFLPPKLPQSDDYDAGCELILLDSVINTLQKFRALVPNQHRQVLGPVITMVARLREICGSHGDVSEGKLKEALQKLDTEGGVLPVHVRCQNAAVLMTRNDNAIHVEAFELSPQNEAVNSTVGRLQRQFPGPSFMLDRTTFNAPGLQDTIAQTLATMSHQSVAGTKPKVKKARQEHDEDRDTTNPKMVTEFLAAFLRPCAAVFDGLQIQKNTREEVLWLDSRFPWRRSPLWLLVRVALQVILRRLCRRDGISDDIYKHYMVYYMSSILNDCLKKTMSDEQFYLMNAKIARRLHKLDLSHLPAWFPFVQNVLQEANASILKNWRGIMAQSGLRHDKDPLAKLNFGKDIYCLLPDLDKWLEALDKRQHCSSSAAFQPCTGLLEFEKTELPLSLNTSDPDYELLNLAAFEDWVRFNLDSWLEVHLSGEDTCQQLDNLIKHYYGVASPLYSRNPEAVSVMLLTILELWIACDKWAFSIHPLLGDYDNCIPMDMFESLVLPYRSQMERLARAEDYMNQRRQRLRFPESSIFQDFGTQSCFSVRFFDQSIEHQNLLAEIEDRARSERTQKQLELGQKHQRYRELYALADQLECTYYEVIPDPRFDLTESRHSPNCQRCAYKTEAESIKIDIHEWPLPTNPLQAKTTVFELNVPRSFASWRDTTIFFLLTVLRLAYFPKEQPRARHQLQTYSGLSPFFTPTNNSQRVGLLSQDKPHKVTHRRSKSIIDVTEKDVCLENGLNLCYFDQETDCFVTRFETTDETASS</sequence>
<keyword evidence="6" id="KW-0788">Thiol protease</keyword>
<proteinExistence type="predicted"/>
<dbReference type="GO" id="GO:0004843">
    <property type="term" value="F:cysteine-type deubiquitinase activity"/>
    <property type="evidence" value="ECO:0007669"/>
    <property type="project" value="UniProtKB-EC"/>
</dbReference>
<evidence type="ECO:0000313" key="10">
    <source>
        <dbReference type="Proteomes" id="UP000630445"/>
    </source>
</evidence>
<accession>A0A8H6PH68</accession>
<feature type="region of interest" description="Disordered" evidence="7">
    <location>
        <begin position="181"/>
        <end position="203"/>
    </location>
</feature>
<gene>
    <name evidence="9" type="ORF">CNMCM5793_006593</name>
</gene>
<dbReference type="GO" id="GO:0006508">
    <property type="term" value="P:proteolysis"/>
    <property type="evidence" value="ECO:0007669"/>
    <property type="project" value="UniProtKB-KW"/>
</dbReference>
<evidence type="ECO:0000256" key="5">
    <source>
        <dbReference type="ARBA" id="ARBA00022801"/>
    </source>
</evidence>
<dbReference type="Pfam" id="PF20255">
    <property type="entry name" value="DUF6606"/>
    <property type="match status" value="1"/>
</dbReference>